<evidence type="ECO:0000256" key="6">
    <source>
        <dbReference type="ARBA" id="ARBA00022692"/>
    </source>
</evidence>
<keyword evidence="11" id="KW-1185">Reference proteome</keyword>
<keyword evidence="6 9" id="KW-0812">Transmembrane</keyword>
<proteinExistence type="inferred from homology"/>
<evidence type="ECO:0000256" key="2">
    <source>
        <dbReference type="ARBA" id="ARBA00004651"/>
    </source>
</evidence>
<dbReference type="GO" id="GO:0005886">
    <property type="term" value="C:plasma membrane"/>
    <property type="evidence" value="ECO:0007669"/>
    <property type="project" value="UniProtKB-SubCell"/>
</dbReference>
<name>A0AAW0UDZ7_SCYPA</name>
<gene>
    <name evidence="10" type="ORF">O3P69_003886</name>
</gene>
<organism evidence="10 11">
    <name type="scientific">Scylla paramamosain</name>
    <name type="common">Mud crab</name>
    <dbReference type="NCBI Taxonomy" id="85552"/>
    <lineage>
        <taxon>Eukaryota</taxon>
        <taxon>Metazoa</taxon>
        <taxon>Ecdysozoa</taxon>
        <taxon>Arthropoda</taxon>
        <taxon>Crustacea</taxon>
        <taxon>Multicrustacea</taxon>
        <taxon>Malacostraca</taxon>
        <taxon>Eumalacostraca</taxon>
        <taxon>Eucarida</taxon>
        <taxon>Decapoda</taxon>
        <taxon>Pleocyemata</taxon>
        <taxon>Brachyura</taxon>
        <taxon>Eubrachyura</taxon>
        <taxon>Portunoidea</taxon>
        <taxon>Portunidae</taxon>
        <taxon>Portuninae</taxon>
        <taxon>Scylla</taxon>
    </lineage>
</organism>
<evidence type="ECO:0000256" key="5">
    <source>
        <dbReference type="ARBA" id="ARBA00022475"/>
    </source>
</evidence>
<feature type="transmembrane region" description="Helical" evidence="9">
    <location>
        <begin position="166"/>
        <end position="185"/>
    </location>
</feature>
<feature type="transmembrane region" description="Helical" evidence="9">
    <location>
        <begin position="133"/>
        <end position="154"/>
    </location>
</feature>
<accession>A0AAW0UDZ7</accession>
<reference evidence="10 11" key="1">
    <citation type="submission" date="2023-03" db="EMBL/GenBank/DDBJ databases">
        <title>High-quality genome of Scylla paramamosain provides insights in environmental adaptation.</title>
        <authorList>
            <person name="Zhang L."/>
        </authorList>
    </citation>
    <scope>NUCLEOTIDE SEQUENCE [LARGE SCALE GENOMIC DNA]</scope>
    <source>
        <strain evidence="10">LZ_2023a</strain>
        <tissue evidence="10">Muscle</tissue>
    </source>
</reference>
<dbReference type="AlphaFoldDB" id="A0AAW0UDZ7"/>
<dbReference type="Proteomes" id="UP001487740">
    <property type="component" value="Unassembled WGS sequence"/>
</dbReference>
<feature type="transmembrane region" description="Helical" evidence="9">
    <location>
        <begin position="228"/>
        <end position="250"/>
    </location>
</feature>
<protein>
    <recommendedName>
        <fullName evidence="9">Riboflavin transporter</fullName>
    </recommendedName>
</protein>
<dbReference type="GO" id="GO:0032217">
    <property type="term" value="F:riboflavin transmembrane transporter activity"/>
    <property type="evidence" value="ECO:0007669"/>
    <property type="project" value="UniProtKB-UniRule"/>
</dbReference>
<keyword evidence="5 9" id="KW-1003">Cell membrane</keyword>
<evidence type="ECO:0000313" key="11">
    <source>
        <dbReference type="Proteomes" id="UP001487740"/>
    </source>
</evidence>
<feature type="transmembrane region" description="Helical" evidence="9">
    <location>
        <begin position="197"/>
        <end position="221"/>
    </location>
</feature>
<evidence type="ECO:0000256" key="8">
    <source>
        <dbReference type="ARBA" id="ARBA00023136"/>
    </source>
</evidence>
<comment type="caution">
    <text evidence="10">The sequence shown here is derived from an EMBL/GenBank/DDBJ whole genome shotgun (WGS) entry which is preliminary data.</text>
</comment>
<comment type="caution">
    <text evidence="9">Lacks conserved residue(s) required for the propagation of feature annotation.</text>
</comment>
<keyword evidence="7 9" id="KW-1133">Transmembrane helix</keyword>
<evidence type="ECO:0000256" key="7">
    <source>
        <dbReference type="ARBA" id="ARBA00022989"/>
    </source>
</evidence>
<comment type="catalytic activity">
    <reaction evidence="1 9">
        <text>riboflavin(in) = riboflavin(out)</text>
        <dbReference type="Rhea" id="RHEA:35015"/>
        <dbReference type="ChEBI" id="CHEBI:57986"/>
    </reaction>
</comment>
<feature type="transmembrane region" description="Helical" evidence="9">
    <location>
        <begin position="96"/>
        <end position="113"/>
    </location>
</feature>
<evidence type="ECO:0000313" key="10">
    <source>
        <dbReference type="EMBL" id="KAK8398275.1"/>
    </source>
</evidence>
<comment type="similarity">
    <text evidence="3 9">Belongs to the riboflavin transporter family.</text>
</comment>
<dbReference type="EMBL" id="JARAKH010000012">
    <property type="protein sequence ID" value="KAK8398275.1"/>
    <property type="molecule type" value="Genomic_DNA"/>
</dbReference>
<evidence type="ECO:0000256" key="9">
    <source>
        <dbReference type="RuleBase" id="RU368035"/>
    </source>
</evidence>
<comment type="subcellular location">
    <subcellularLocation>
        <location evidence="2 9">Cell membrane</location>
        <topology evidence="2 9">Multi-pass membrane protein</topology>
    </subcellularLocation>
</comment>
<comment type="function">
    <text evidence="9">Plasma membrane transporter mediating the uptake by cells of the water soluble vitamin B2/riboflavin that plays a key role in biochemical oxidation-reduction reactions of the carbohydrate, lipid, and amino acid metabolism.</text>
</comment>
<keyword evidence="8 9" id="KW-0472">Membrane</keyword>
<dbReference type="PANTHER" id="PTHR12929:SF10">
    <property type="entry name" value="RIBOFLAVIN TRANSPORTER"/>
    <property type="match status" value="1"/>
</dbReference>
<evidence type="ECO:0000256" key="4">
    <source>
        <dbReference type="ARBA" id="ARBA00022448"/>
    </source>
</evidence>
<feature type="transmembrane region" description="Helical" evidence="9">
    <location>
        <begin position="467"/>
        <end position="495"/>
    </location>
</feature>
<sequence>MRRLVMERQRWSILPNFPYPLTPADNTLRLLGDHVEEESGRGVLHITLCSDTRRCRIDAKMEFERSPQPSDPLLSERTPLTRRIRMTGLTGVDRRPLVDLLAMIFGVGAWVAINGMWVELPLLVLHLPEGWNLPSYLSVIIQVANIGPIAYSILRSLRPGLRPAKVVYGLLALGSVASLLLALLWDKTSWIHGVEHSTALLSLVFLLAFVDCTSSVLFLPYMAVWREIYLSSYLVGEGLSGLLPALMALIQGVGGNAKCENVTIFNETSGFNYTQLEPCDSEPEILRHWILFLPDGDDGGKQRGIHPAGAPARHQDVEALETSHSNTQLMSNYGGVKTMTGNMSPSVYWLMLAGQAWACSLTNGVLPSIQSFSCGAYGNVPFHLAVTLSALANPCGGSHDADAAALQEVAPNAHGGSTAALSPHPPLMGTTAGEALVVLSWVLFTGLMTYVRVEIANQMREEGQNALFWCGAVTQVGSAVGAVVMFVLVNVYYLFTPYTPVLRGRPPSSVHCLLEIRCAAPAT</sequence>
<dbReference type="Pfam" id="PF06237">
    <property type="entry name" value="SLC52_ribofla_tr"/>
    <property type="match status" value="2"/>
</dbReference>
<evidence type="ECO:0000256" key="1">
    <source>
        <dbReference type="ARBA" id="ARBA00000215"/>
    </source>
</evidence>
<evidence type="ECO:0000256" key="3">
    <source>
        <dbReference type="ARBA" id="ARBA00006366"/>
    </source>
</evidence>
<dbReference type="PANTHER" id="PTHR12929">
    <property type="entry name" value="SOLUTE CARRIER FAMILY 52"/>
    <property type="match status" value="1"/>
</dbReference>
<feature type="transmembrane region" description="Helical" evidence="9">
    <location>
        <begin position="435"/>
        <end position="455"/>
    </location>
</feature>
<keyword evidence="4 9" id="KW-0813">Transport</keyword>
<dbReference type="InterPro" id="IPR009357">
    <property type="entry name" value="Riboflavin_transptr"/>
</dbReference>